<dbReference type="GeneID" id="31000323"/>
<evidence type="ECO:0000256" key="2">
    <source>
        <dbReference type="ARBA" id="ARBA00022630"/>
    </source>
</evidence>
<dbReference type="Pfam" id="PF07992">
    <property type="entry name" value="Pyr_redox_2"/>
    <property type="match status" value="1"/>
</dbReference>
<dbReference type="OrthoDB" id="202203at2759"/>
<comment type="caution">
    <text evidence="7">The sequence shown here is derived from an EMBL/GenBank/DDBJ whole genome shotgun (WGS) entry which is preliminary data.</text>
</comment>
<dbReference type="Proteomes" id="UP000214365">
    <property type="component" value="Unassembled WGS sequence"/>
</dbReference>
<dbReference type="STRING" id="1441469.A0A225B1M5"/>
<comment type="similarity">
    <text evidence="1">Belongs to the FAD-dependent oxidoreductase family.</text>
</comment>
<accession>A0A225B1M5</accession>
<dbReference type="PANTHER" id="PTHR43735">
    <property type="entry name" value="APOPTOSIS-INDUCING FACTOR 1"/>
    <property type="match status" value="1"/>
</dbReference>
<dbReference type="PRINTS" id="PR00368">
    <property type="entry name" value="FADPNR"/>
</dbReference>
<dbReference type="Gene3D" id="3.50.50.100">
    <property type="match status" value="1"/>
</dbReference>
<gene>
    <name evidence="7" type="ORF">UA08_00568</name>
</gene>
<keyword evidence="3" id="KW-0274">FAD</keyword>
<dbReference type="InterPro" id="IPR036188">
    <property type="entry name" value="FAD/NAD-bd_sf"/>
</dbReference>
<keyword evidence="5" id="KW-0472">Membrane</keyword>
<keyword evidence="5" id="KW-1133">Transmembrane helix</keyword>
<keyword evidence="4" id="KW-0560">Oxidoreductase</keyword>
<dbReference type="SUPFAM" id="SSF51905">
    <property type="entry name" value="FAD/NAD(P)-binding domain"/>
    <property type="match status" value="1"/>
</dbReference>
<feature type="transmembrane region" description="Helical" evidence="5">
    <location>
        <begin position="7"/>
        <end position="26"/>
    </location>
</feature>
<keyword evidence="2" id="KW-0285">Flavoprotein</keyword>
<protein>
    <recommendedName>
        <fullName evidence="6">FAD/NAD(P)-binding domain-containing protein</fullName>
    </recommendedName>
</protein>
<evidence type="ECO:0000259" key="6">
    <source>
        <dbReference type="Pfam" id="PF07992"/>
    </source>
</evidence>
<name>A0A225B1M5_TALAT</name>
<evidence type="ECO:0000256" key="5">
    <source>
        <dbReference type="SAM" id="Phobius"/>
    </source>
</evidence>
<dbReference type="PANTHER" id="PTHR43735:SF3">
    <property type="entry name" value="FERROPTOSIS SUPPRESSOR PROTEIN 1"/>
    <property type="match status" value="1"/>
</dbReference>
<sequence>MADANRASIYLNASLAALPLLALWFWRQRRLSVAMPSKTVVVVGASWAGINVAHGLLKEVPDAKVVLVNPSDEFFFNIASPRVIAKPGDIAREKYLYQIVSLFEKYPNRKNAFDFVLGKAVSIDLEGKKVSVAENATTTDLAYDYLVIASGSTSNATTGTASLKVPFKAAQEGGQLESEIKAAQEAIKSAKSIIIGGAGAVGVEFAGEITDAYPDTKVTLVTNTDSVLPILKASPRQKAAKILKSKGVEVLTGKTVQAAELDAATNKWTVTLADGEVLSADAYISTTGSVPNNDFIPASLLNESGWVEVDAHFKVASTDSVYAVGDITHYSARLTSRIAGQVSVLVSNLKADITGKGKRAAYDSNQTLMMLVPIGKSSGTGQIGGFTAPGFMVLLVKGRDYFTGSGMKFVAG</sequence>
<dbReference type="RefSeq" id="XP_020124735.1">
    <property type="nucleotide sequence ID" value="XM_020260388.1"/>
</dbReference>
<evidence type="ECO:0000313" key="8">
    <source>
        <dbReference type="Proteomes" id="UP000214365"/>
    </source>
</evidence>
<evidence type="ECO:0000256" key="1">
    <source>
        <dbReference type="ARBA" id="ARBA00006442"/>
    </source>
</evidence>
<dbReference type="GO" id="GO:0004174">
    <property type="term" value="F:electron-transferring-flavoprotein dehydrogenase activity"/>
    <property type="evidence" value="ECO:0007669"/>
    <property type="project" value="TreeGrafter"/>
</dbReference>
<organism evidence="7 8">
    <name type="scientific">Talaromyces atroroseus</name>
    <dbReference type="NCBI Taxonomy" id="1441469"/>
    <lineage>
        <taxon>Eukaryota</taxon>
        <taxon>Fungi</taxon>
        <taxon>Dikarya</taxon>
        <taxon>Ascomycota</taxon>
        <taxon>Pezizomycotina</taxon>
        <taxon>Eurotiomycetes</taxon>
        <taxon>Eurotiomycetidae</taxon>
        <taxon>Eurotiales</taxon>
        <taxon>Trichocomaceae</taxon>
        <taxon>Talaromyces</taxon>
        <taxon>Talaromyces sect. Trachyspermi</taxon>
    </lineage>
</organism>
<dbReference type="GO" id="GO:0005737">
    <property type="term" value="C:cytoplasm"/>
    <property type="evidence" value="ECO:0007669"/>
    <property type="project" value="TreeGrafter"/>
</dbReference>
<keyword evidence="8" id="KW-1185">Reference proteome</keyword>
<proteinExistence type="inferred from homology"/>
<dbReference type="GO" id="GO:0050660">
    <property type="term" value="F:flavin adenine dinucleotide binding"/>
    <property type="evidence" value="ECO:0007669"/>
    <property type="project" value="TreeGrafter"/>
</dbReference>
<feature type="domain" description="FAD/NAD(P)-binding" evidence="6">
    <location>
        <begin position="39"/>
        <end position="330"/>
    </location>
</feature>
<keyword evidence="5" id="KW-0812">Transmembrane</keyword>
<dbReference type="InterPro" id="IPR023753">
    <property type="entry name" value="FAD/NAD-binding_dom"/>
</dbReference>
<reference evidence="7 8" key="1">
    <citation type="submission" date="2015-06" db="EMBL/GenBank/DDBJ databases">
        <title>Talaromyces atroroseus IBT 11181 draft genome.</title>
        <authorList>
            <person name="Rasmussen K.B."/>
            <person name="Rasmussen S."/>
            <person name="Petersen B."/>
            <person name="Sicheritz-Ponten T."/>
            <person name="Mortensen U.H."/>
            <person name="Thrane U."/>
        </authorList>
    </citation>
    <scope>NUCLEOTIDE SEQUENCE [LARGE SCALE GENOMIC DNA]</scope>
    <source>
        <strain evidence="7 8">IBT 11181</strain>
    </source>
</reference>
<evidence type="ECO:0000256" key="4">
    <source>
        <dbReference type="ARBA" id="ARBA00023002"/>
    </source>
</evidence>
<dbReference type="EMBL" id="LFMY01000001">
    <property type="protein sequence ID" value="OKL64614.1"/>
    <property type="molecule type" value="Genomic_DNA"/>
</dbReference>
<evidence type="ECO:0000256" key="3">
    <source>
        <dbReference type="ARBA" id="ARBA00022827"/>
    </source>
</evidence>
<dbReference type="AlphaFoldDB" id="A0A225B1M5"/>
<evidence type="ECO:0000313" key="7">
    <source>
        <dbReference type="EMBL" id="OKL64614.1"/>
    </source>
</evidence>